<dbReference type="KEGG" id="fcy:FRACYDRAFT_182113"/>
<dbReference type="PROSITE" id="PS51355">
    <property type="entry name" value="GLUTATHIONE_PEROXID_3"/>
    <property type="match status" value="1"/>
</dbReference>
<proteinExistence type="inferred from homology"/>
<dbReference type="Proteomes" id="UP000095751">
    <property type="component" value="Unassembled WGS sequence"/>
</dbReference>
<protein>
    <recommendedName>
        <fullName evidence="5">Glutathione peroxidase</fullName>
    </recommendedName>
</protein>
<organism evidence="6 7">
    <name type="scientific">Fragilariopsis cylindrus CCMP1102</name>
    <dbReference type="NCBI Taxonomy" id="635003"/>
    <lineage>
        <taxon>Eukaryota</taxon>
        <taxon>Sar</taxon>
        <taxon>Stramenopiles</taxon>
        <taxon>Ochrophyta</taxon>
        <taxon>Bacillariophyta</taxon>
        <taxon>Bacillariophyceae</taxon>
        <taxon>Bacillariophycidae</taxon>
        <taxon>Bacillariales</taxon>
        <taxon>Bacillariaceae</taxon>
        <taxon>Fragilariopsis</taxon>
    </lineage>
</organism>
<dbReference type="GO" id="GO:0004601">
    <property type="term" value="F:peroxidase activity"/>
    <property type="evidence" value="ECO:0007669"/>
    <property type="project" value="UniProtKB-KW"/>
</dbReference>
<dbReference type="SUPFAM" id="SSF52833">
    <property type="entry name" value="Thioredoxin-like"/>
    <property type="match status" value="1"/>
</dbReference>
<accession>A0A1E7FNJ2</accession>
<gene>
    <name evidence="6" type="primary">GSHPx_1</name>
    <name evidence="6" type="ORF">FRACYDRAFT_182113</name>
</gene>
<dbReference type="FunCoup" id="A0A1E7FNJ2">
    <property type="interactions" value="177"/>
</dbReference>
<evidence type="ECO:0000313" key="7">
    <source>
        <dbReference type="Proteomes" id="UP000095751"/>
    </source>
</evidence>
<dbReference type="GO" id="GO:0006979">
    <property type="term" value="P:response to oxidative stress"/>
    <property type="evidence" value="ECO:0007669"/>
    <property type="project" value="InterPro"/>
</dbReference>
<dbReference type="Pfam" id="PF00255">
    <property type="entry name" value="GSHPx"/>
    <property type="match status" value="1"/>
</dbReference>
<evidence type="ECO:0000256" key="1">
    <source>
        <dbReference type="ARBA" id="ARBA00006926"/>
    </source>
</evidence>
<evidence type="ECO:0000256" key="3">
    <source>
        <dbReference type="ARBA" id="ARBA00023002"/>
    </source>
</evidence>
<dbReference type="InterPro" id="IPR000889">
    <property type="entry name" value="Glutathione_peroxidase"/>
</dbReference>
<sequence>MLSDCAKSCDVVGRSGYDTELEGITSFFDLAAYDIYGEPIEFNTFKGQVTVVVNVASECGYTDSHYRSLVKLWSSVKHTNQINILAFPCDQFGHQEPGSGKEILNFAVQEYGVEFTMMEKIDVNGNSASIVYKYLKSKTGPPVITWNFATYYVVSPNGNIEAYSGVEPLELKDKLMDLLQNDEL</sequence>
<keyword evidence="7" id="KW-1185">Reference proteome</keyword>
<dbReference type="PIRSF" id="PIRSF000303">
    <property type="entry name" value="Glutathion_perox"/>
    <property type="match status" value="1"/>
</dbReference>
<dbReference type="InParanoid" id="A0A1E7FNJ2"/>
<dbReference type="InterPro" id="IPR036249">
    <property type="entry name" value="Thioredoxin-like_sf"/>
</dbReference>
<reference evidence="6 7" key="1">
    <citation type="submission" date="2016-09" db="EMBL/GenBank/DDBJ databases">
        <title>Extensive genetic diversity and differential bi-allelic expression allows diatom success in the polar Southern Ocean.</title>
        <authorList>
            <consortium name="DOE Joint Genome Institute"/>
            <person name="Mock T."/>
            <person name="Otillar R.P."/>
            <person name="Strauss J."/>
            <person name="Dupont C."/>
            <person name="Frickenhaus S."/>
            <person name="Maumus F."/>
            <person name="Mcmullan M."/>
            <person name="Sanges R."/>
            <person name="Schmutz J."/>
            <person name="Toseland A."/>
            <person name="Valas R."/>
            <person name="Veluchamy A."/>
            <person name="Ward B.J."/>
            <person name="Allen A."/>
            <person name="Barry K."/>
            <person name="Falciatore A."/>
            <person name="Ferrante M."/>
            <person name="Fortunato A.E."/>
            <person name="Gloeckner G."/>
            <person name="Gruber A."/>
            <person name="Hipkin R."/>
            <person name="Janech M."/>
            <person name="Kroth P."/>
            <person name="Leese F."/>
            <person name="Lindquist E."/>
            <person name="Lyon B.R."/>
            <person name="Martin J."/>
            <person name="Mayer C."/>
            <person name="Parker M."/>
            <person name="Quesneville H."/>
            <person name="Raymond J."/>
            <person name="Uhlig C."/>
            <person name="Valentin K.U."/>
            <person name="Worden A.Z."/>
            <person name="Armbrust E.V."/>
            <person name="Bowler C."/>
            <person name="Green B."/>
            <person name="Moulton V."/>
            <person name="Van Oosterhout C."/>
            <person name="Grigoriev I."/>
        </authorList>
    </citation>
    <scope>NUCLEOTIDE SEQUENCE [LARGE SCALE GENOMIC DNA]</scope>
    <source>
        <strain evidence="6 7">CCMP1102</strain>
    </source>
</reference>
<dbReference type="AlphaFoldDB" id="A0A1E7FNJ2"/>
<evidence type="ECO:0000313" key="6">
    <source>
        <dbReference type="EMBL" id="OEU19739.1"/>
    </source>
</evidence>
<evidence type="ECO:0000256" key="5">
    <source>
        <dbReference type="RuleBase" id="RU000499"/>
    </source>
</evidence>
<keyword evidence="2 5" id="KW-0575">Peroxidase</keyword>
<comment type="similarity">
    <text evidence="1 5">Belongs to the glutathione peroxidase family.</text>
</comment>
<dbReference type="Gene3D" id="3.40.30.10">
    <property type="entry name" value="Glutaredoxin"/>
    <property type="match status" value="1"/>
</dbReference>
<evidence type="ECO:0000256" key="2">
    <source>
        <dbReference type="ARBA" id="ARBA00022559"/>
    </source>
</evidence>
<keyword evidence="3 5" id="KW-0560">Oxidoreductase</keyword>
<feature type="active site" evidence="4">
    <location>
        <position position="59"/>
    </location>
</feature>
<name>A0A1E7FNJ2_9STRA</name>
<dbReference type="EMBL" id="KV784355">
    <property type="protein sequence ID" value="OEU19739.1"/>
    <property type="molecule type" value="Genomic_DNA"/>
</dbReference>
<dbReference type="CDD" id="cd00340">
    <property type="entry name" value="GSH_Peroxidase"/>
    <property type="match status" value="1"/>
</dbReference>
<dbReference type="OrthoDB" id="446890at2759"/>
<dbReference type="PRINTS" id="PR01011">
    <property type="entry name" value="GLUTPROXDASE"/>
</dbReference>
<dbReference type="PANTHER" id="PTHR11592">
    <property type="entry name" value="GLUTATHIONE PEROXIDASE"/>
    <property type="match status" value="1"/>
</dbReference>
<dbReference type="PANTHER" id="PTHR11592:SF132">
    <property type="entry name" value="GLUTATHIONE PEROXIDASE 7, CHLOROPLASTIC-RELATED"/>
    <property type="match status" value="1"/>
</dbReference>
<evidence type="ECO:0000256" key="4">
    <source>
        <dbReference type="PIRSR" id="PIRSR000303-1"/>
    </source>
</evidence>